<dbReference type="GO" id="GO:0071949">
    <property type="term" value="F:FAD binding"/>
    <property type="evidence" value="ECO:0007669"/>
    <property type="project" value="InterPro"/>
</dbReference>
<organism evidence="9 10">
    <name type="scientific">Endocarpon pusillum</name>
    <dbReference type="NCBI Taxonomy" id="364733"/>
    <lineage>
        <taxon>Eukaryota</taxon>
        <taxon>Fungi</taxon>
        <taxon>Dikarya</taxon>
        <taxon>Ascomycota</taxon>
        <taxon>Pezizomycotina</taxon>
        <taxon>Eurotiomycetes</taxon>
        <taxon>Chaetothyriomycetidae</taxon>
        <taxon>Verrucariales</taxon>
        <taxon>Verrucariaceae</taxon>
        <taxon>Endocarpon</taxon>
    </lineage>
</organism>
<sequence length="406" mass="45623">MPQQPLVILGAGIGGLTLGRCLRKEGIPSVIYEKATSSKRHNYGITLHKWAYTPLLQMLNIDEHSFRRQLAVDSLHHAGIGELYSHESQALRTNTSGSFRANRFKLERLLREGQDIKWEHDLSPVRMASDLARSTSLTFQNSLAISSSFVVDALGVHSPLRTSLLPDYNFNVLPFVVFSGKRRVTHQEFVTIYAPHLKDANILTLRPAIDQRVLLQIWVDDHPSNSEVQITYVYSRPARSNHHERPDPLHNPSRPLNGATDIPDAFYHELQLLFAKTELPDPFSSTFDPARIRPERVLHWLMRTMHVSTADLHKVLDESGIIMIGDSAHPMPILGGDGANHAIKDAVEVAGLIASSLSAQPTRLGSDSSTRARFNKQAVKELYEKCWSRWQSGIMESEENIASMHD</sequence>
<feature type="domain" description="FAD-binding" evidence="8">
    <location>
        <begin position="318"/>
        <end position="380"/>
    </location>
</feature>
<feature type="domain" description="FAD-binding" evidence="8">
    <location>
        <begin position="7"/>
        <end position="233"/>
    </location>
</feature>
<dbReference type="PANTHER" id="PTHR47178:SF4">
    <property type="entry name" value="FAD-DEPENDENT MONOOXYGENASE APTC"/>
    <property type="match status" value="1"/>
</dbReference>
<comment type="pathway">
    <text evidence="2">Secondary metabolite biosynthesis.</text>
</comment>
<dbReference type="SUPFAM" id="SSF51905">
    <property type="entry name" value="FAD/NAD(P)-binding domain"/>
    <property type="match status" value="1"/>
</dbReference>
<keyword evidence="10" id="KW-1185">Reference proteome</keyword>
<dbReference type="Pfam" id="PF01494">
    <property type="entry name" value="FAD_binding_3"/>
    <property type="match status" value="2"/>
</dbReference>
<dbReference type="InterPro" id="IPR036188">
    <property type="entry name" value="FAD/NAD-bd_sf"/>
</dbReference>
<keyword evidence="7" id="KW-0503">Monooxygenase</keyword>
<evidence type="ECO:0000256" key="1">
    <source>
        <dbReference type="ARBA" id="ARBA00001974"/>
    </source>
</evidence>
<evidence type="ECO:0000256" key="4">
    <source>
        <dbReference type="ARBA" id="ARBA00022630"/>
    </source>
</evidence>
<dbReference type="InterPro" id="IPR002938">
    <property type="entry name" value="FAD-bd"/>
</dbReference>
<comment type="cofactor">
    <cofactor evidence="1">
        <name>FAD</name>
        <dbReference type="ChEBI" id="CHEBI:57692"/>
    </cofactor>
</comment>
<comment type="similarity">
    <text evidence="3">Belongs to the paxM FAD-dependent monooxygenase family.</text>
</comment>
<evidence type="ECO:0000313" key="10">
    <source>
        <dbReference type="Proteomes" id="UP000606974"/>
    </source>
</evidence>
<proteinExistence type="inferred from homology"/>
<dbReference type="EMBL" id="JAACFV010000005">
    <property type="protein sequence ID" value="KAF7513535.1"/>
    <property type="molecule type" value="Genomic_DNA"/>
</dbReference>
<keyword evidence="4" id="KW-0285">Flavoprotein</keyword>
<evidence type="ECO:0000256" key="3">
    <source>
        <dbReference type="ARBA" id="ARBA00007992"/>
    </source>
</evidence>
<keyword evidence="5" id="KW-0274">FAD</keyword>
<evidence type="ECO:0000256" key="2">
    <source>
        <dbReference type="ARBA" id="ARBA00005179"/>
    </source>
</evidence>
<evidence type="ECO:0000256" key="5">
    <source>
        <dbReference type="ARBA" id="ARBA00022827"/>
    </source>
</evidence>
<keyword evidence="6" id="KW-0560">Oxidoreductase</keyword>
<dbReference type="PRINTS" id="PR00420">
    <property type="entry name" value="RNGMNOXGNASE"/>
</dbReference>
<reference evidence="9" key="1">
    <citation type="submission" date="2020-02" db="EMBL/GenBank/DDBJ databases">
        <authorList>
            <person name="Palmer J.M."/>
        </authorList>
    </citation>
    <scope>NUCLEOTIDE SEQUENCE</scope>
    <source>
        <strain evidence="9">EPUS1.4</strain>
        <tissue evidence="9">Thallus</tissue>
    </source>
</reference>
<comment type="caution">
    <text evidence="9">The sequence shown here is derived from an EMBL/GenBank/DDBJ whole genome shotgun (WGS) entry which is preliminary data.</text>
</comment>
<evidence type="ECO:0000256" key="6">
    <source>
        <dbReference type="ARBA" id="ARBA00023002"/>
    </source>
</evidence>
<dbReference type="OrthoDB" id="47494at2759"/>
<gene>
    <name evidence="9" type="ORF">GJ744_008829</name>
</gene>
<protein>
    <recommendedName>
        <fullName evidence="8">FAD-binding domain-containing protein</fullName>
    </recommendedName>
</protein>
<evidence type="ECO:0000259" key="8">
    <source>
        <dbReference type="Pfam" id="PF01494"/>
    </source>
</evidence>
<dbReference type="AlphaFoldDB" id="A0A8H7E9J3"/>
<dbReference type="Proteomes" id="UP000606974">
    <property type="component" value="Unassembled WGS sequence"/>
</dbReference>
<evidence type="ECO:0000256" key="7">
    <source>
        <dbReference type="ARBA" id="ARBA00023033"/>
    </source>
</evidence>
<dbReference type="Gene3D" id="3.50.50.60">
    <property type="entry name" value="FAD/NAD(P)-binding domain"/>
    <property type="match status" value="1"/>
</dbReference>
<name>A0A8H7E9J3_9EURO</name>
<evidence type="ECO:0000313" key="9">
    <source>
        <dbReference type="EMBL" id="KAF7513535.1"/>
    </source>
</evidence>
<dbReference type="PANTHER" id="PTHR47178">
    <property type="entry name" value="MONOOXYGENASE, FAD-BINDING"/>
    <property type="match status" value="1"/>
</dbReference>
<dbReference type="GO" id="GO:0004497">
    <property type="term" value="F:monooxygenase activity"/>
    <property type="evidence" value="ECO:0007669"/>
    <property type="project" value="UniProtKB-KW"/>
</dbReference>
<accession>A0A8H7E9J3</accession>